<evidence type="ECO:0000256" key="10">
    <source>
        <dbReference type="PROSITE-ProRule" id="PRU00023"/>
    </source>
</evidence>
<dbReference type="GO" id="GO:0005737">
    <property type="term" value="C:cytoplasm"/>
    <property type="evidence" value="ECO:0007669"/>
    <property type="project" value="UniProtKB-SubCell"/>
</dbReference>
<dbReference type="EMBL" id="ML977140">
    <property type="protein sequence ID" value="KAF1990993.1"/>
    <property type="molecule type" value="Genomic_DNA"/>
</dbReference>
<dbReference type="Proteomes" id="UP000800041">
    <property type="component" value="Unassembled WGS sequence"/>
</dbReference>
<dbReference type="PANTHER" id="PTHR16036">
    <property type="entry name" value="ANKYRIN REPEAT AND ZINC FINGER DOMAIN-CONTAINING PROTEIN 1"/>
    <property type="match status" value="1"/>
</dbReference>
<keyword evidence="6 11" id="KW-0255">Endonuclease</keyword>
<comment type="subcellular location">
    <subcellularLocation>
        <location evidence="1">Cytoplasm</location>
    </subcellularLocation>
</comment>
<evidence type="ECO:0000256" key="6">
    <source>
        <dbReference type="ARBA" id="ARBA00022759"/>
    </source>
</evidence>
<evidence type="ECO:0000256" key="12">
    <source>
        <dbReference type="SAM" id="MobiDB-lite"/>
    </source>
</evidence>
<evidence type="ECO:0000256" key="9">
    <source>
        <dbReference type="ARBA" id="ARBA00023054"/>
    </source>
</evidence>
<comment type="similarity">
    <text evidence="2 11">Belongs to the ANKZF1/VMS1 family.</text>
</comment>
<evidence type="ECO:0000256" key="11">
    <source>
        <dbReference type="PROSITE-ProRule" id="PRU01389"/>
    </source>
</evidence>
<dbReference type="InterPro" id="IPR047139">
    <property type="entry name" value="ANKZ1/VMS1"/>
</dbReference>
<reference evidence="14" key="1">
    <citation type="journal article" date="2020" name="Stud. Mycol.">
        <title>101 Dothideomycetes genomes: a test case for predicting lifestyles and emergence of pathogens.</title>
        <authorList>
            <person name="Haridas S."/>
            <person name="Albert R."/>
            <person name="Binder M."/>
            <person name="Bloem J."/>
            <person name="Labutti K."/>
            <person name="Salamov A."/>
            <person name="Andreopoulos B."/>
            <person name="Baker S."/>
            <person name="Barry K."/>
            <person name="Bills G."/>
            <person name="Bluhm B."/>
            <person name="Cannon C."/>
            <person name="Castanera R."/>
            <person name="Culley D."/>
            <person name="Daum C."/>
            <person name="Ezra D."/>
            <person name="Gonzalez J."/>
            <person name="Henrissat B."/>
            <person name="Kuo A."/>
            <person name="Liang C."/>
            <person name="Lipzen A."/>
            <person name="Lutzoni F."/>
            <person name="Magnuson J."/>
            <person name="Mondo S."/>
            <person name="Nolan M."/>
            <person name="Ohm R."/>
            <person name="Pangilinan J."/>
            <person name="Park H.-J."/>
            <person name="Ramirez L."/>
            <person name="Alfaro M."/>
            <person name="Sun H."/>
            <person name="Tritt A."/>
            <person name="Yoshinaga Y."/>
            <person name="Zwiers L.-H."/>
            <person name="Turgeon B."/>
            <person name="Goodwin S."/>
            <person name="Spatafora J."/>
            <person name="Crous P."/>
            <person name="Grigoriev I."/>
        </authorList>
    </citation>
    <scope>NUCLEOTIDE SEQUENCE</scope>
    <source>
        <strain evidence="14">CBS 113979</strain>
    </source>
</reference>
<evidence type="ECO:0000256" key="5">
    <source>
        <dbReference type="ARBA" id="ARBA00022737"/>
    </source>
</evidence>
<feature type="region of interest" description="Disordered" evidence="12">
    <location>
        <begin position="220"/>
        <end position="244"/>
    </location>
</feature>
<dbReference type="OrthoDB" id="429841at2759"/>
<evidence type="ECO:0000313" key="15">
    <source>
        <dbReference type="Proteomes" id="UP000800041"/>
    </source>
</evidence>
<feature type="region of interest" description="Disordered" evidence="12">
    <location>
        <begin position="428"/>
        <end position="452"/>
    </location>
</feature>
<keyword evidence="8 10" id="KW-0040">ANK repeat</keyword>
<dbReference type="PROSITE" id="PS50088">
    <property type="entry name" value="ANK_REPEAT"/>
    <property type="match status" value="1"/>
</dbReference>
<dbReference type="InterPro" id="IPR041175">
    <property type="entry name" value="VLRF1/Vms1"/>
</dbReference>
<feature type="compositionally biased region" description="Basic and acidic residues" evidence="12">
    <location>
        <begin position="576"/>
        <end position="620"/>
    </location>
</feature>
<feature type="region of interest" description="Disordered" evidence="12">
    <location>
        <begin position="115"/>
        <end position="175"/>
    </location>
</feature>
<feature type="compositionally biased region" description="Low complexity" evidence="12">
    <location>
        <begin position="431"/>
        <end position="447"/>
    </location>
</feature>
<protein>
    <recommendedName>
        <fullName evidence="13">VLRF1 domain-containing protein</fullName>
    </recommendedName>
</protein>
<keyword evidence="4 11" id="KW-0540">Nuclease</keyword>
<evidence type="ECO:0000256" key="8">
    <source>
        <dbReference type="ARBA" id="ARBA00023043"/>
    </source>
</evidence>
<dbReference type="GO" id="GO:0004519">
    <property type="term" value="F:endonuclease activity"/>
    <property type="evidence" value="ECO:0007669"/>
    <property type="project" value="UniProtKB-KW"/>
</dbReference>
<dbReference type="PROSITE" id="PS00028">
    <property type="entry name" value="ZINC_FINGER_C2H2_1"/>
    <property type="match status" value="1"/>
</dbReference>
<dbReference type="InterPro" id="IPR013087">
    <property type="entry name" value="Znf_C2H2_type"/>
</dbReference>
<dbReference type="Gene3D" id="1.25.40.20">
    <property type="entry name" value="Ankyrin repeat-containing domain"/>
    <property type="match status" value="1"/>
</dbReference>
<dbReference type="InterPro" id="IPR002110">
    <property type="entry name" value="Ankyrin_rpt"/>
</dbReference>
<comment type="domain">
    <text evidence="11">The VLRF1 domain mediates binding to the 60S ribosomal subunit.</text>
</comment>
<sequence>MADKGSHLLQRPLYIFDLPEEILATLTFKSDTSSNPHSLPEEPQKQPQSQKSEESGAEGGSAAAATSCNLCNLTFANLQEQRGHVRSDLHVYNLKQKLKGAKSVSEADFERLIGDLDESLSGSESSESSSEEETTDENGATRGNTSNLSALLRKQAKVSKPEREDDEFSTSKRKRGAGKPPLLWFASSALEKDVHLGVYRAIFSAAEQEDPTRIVEIIRSKQLSPEKPPPMNPTPEDSGGVPLPTNPTNLSPHYFLCMIGGGHFAAMIVSLAPKLSKKSGHAERSATVLAHKTFHRYTTRRKQGGSQSANDSAKGAAHSAGSSLRRYNEAALVSEVRELLTLWRGMIDSAELVFIRATGSTNRNTLFGPYDGQVLRHNDARNRGFPFSTRRATQAELMRCFVELTRVKIERVDEAALAAAAFAKTAEAEASRAATPSKPSIPKAPAPSKEEETALLHTTQLTALIRRSRAPAVLAYLASNALSPSSFHFHPPSDPKFHSAPTPLHFAASVGAAVVVHALLVKGGADPGARNEDGKTAWQVAGDRGVRDSFRVARFELGEERWDWDATGIPSGISRAEVEAREKREREEEDAREKERRKMEVERLKREEREKEESGREKKIGKGRTVGKVEKTPQERREEEGRGMTAEMRARLERERRARAAEERLRRVG</sequence>
<evidence type="ECO:0000256" key="4">
    <source>
        <dbReference type="ARBA" id="ARBA00022722"/>
    </source>
</evidence>
<proteinExistence type="inferred from homology"/>
<feature type="region of interest" description="Disordered" evidence="12">
    <location>
        <begin position="297"/>
        <end position="320"/>
    </location>
</feature>
<feature type="region of interest" description="Disordered" evidence="12">
    <location>
        <begin position="29"/>
        <end position="61"/>
    </location>
</feature>
<evidence type="ECO:0000256" key="1">
    <source>
        <dbReference type="ARBA" id="ARBA00004496"/>
    </source>
</evidence>
<dbReference type="GO" id="GO:0036503">
    <property type="term" value="P:ERAD pathway"/>
    <property type="evidence" value="ECO:0007669"/>
    <property type="project" value="TreeGrafter"/>
</dbReference>
<evidence type="ECO:0000313" key="14">
    <source>
        <dbReference type="EMBL" id="KAF1990993.1"/>
    </source>
</evidence>
<dbReference type="GO" id="GO:0016787">
    <property type="term" value="F:hydrolase activity"/>
    <property type="evidence" value="ECO:0007669"/>
    <property type="project" value="UniProtKB-KW"/>
</dbReference>
<evidence type="ECO:0000256" key="3">
    <source>
        <dbReference type="ARBA" id="ARBA00022490"/>
    </source>
</evidence>
<feature type="compositionally biased region" description="Basic and acidic residues" evidence="12">
    <location>
        <begin position="627"/>
        <end position="669"/>
    </location>
</feature>
<name>A0A6G1HCM8_9PEZI</name>
<keyword evidence="3 11" id="KW-0963">Cytoplasm</keyword>
<keyword evidence="15" id="KW-1185">Reference proteome</keyword>
<feature type="compositionally biased region" description="Low complexity" evidence="12">
    <location>
        <begin position="119"/>
        <end position="128"/>
    </location>
</feature>
<dbReference type="SUPFAM" id="SSF48403">
    <property type="entry name" value="Ankyrin repeat"/>
    <property type="match status" value="1"/>
</dbReference>
<organism evidence="14 15">
    <name type="scientific">Aulographum hederae CBS 113979</name>
    <dbReference type="NCBI Taxonomy" id="1176131"/>
    <lineage>
        <taxon>Eukaryota</taxon>
        <taxon>Fungi</taxon>
        <taxon>Dikarya</taxon>
        <taxon>Ascomycota</taxon>
        <taxon>Pezizomycotina</taxon>
        <taxon>Dothideomycetes</taxon>
        <taxon>Pleosporomycetidae</taxon>
        <taxon>Aulographales</taxon>
        <taxon>Aulographaceae</taxon>
    </lineage>
</organism>
<evidence type="ECO:0000259" key="13">
    <source>
        <dbReference type="PROSITE" id="PS52044"/>
    </source>
</evidence>
<keyword evidence="9" id="KW-0175">Coiled coil</keyword>
<dbReference type="Pfam" id="PF00023">
    <property type="entry name" value="Ank"/>
    <property type="match status" value="1"/>
</dbReference>
<dbReference type="PROSITE" id="PS50297">
    <property type="entry name" value="ANK_REP_REGION"/>
    <property type="match status" value="1"/>
</dbReference>
<dbReference type="InterPro" id="IPR036770">
    <property type="entry name" value="Ankyrin_rpt-contain_sf"/>
</dbReference>
<feature type="active site" evidence="11">
    <location>
        <position position="307"/>
    </location>
</feature>
<dbReference type="Pfam" id="PF18826">
    <property type="entry name" value="bVLRF1"/>
    <property type="match status" value="1"/>
</dbReference>
<evidence type="ECO:0000256" key="7">
    <source>
        <dbReference type="ARBA" id="ARBA00022801"/>
    </source>
</evidence>
<dbReference type="PROSITE" id="PS52044">
    <property type="entry name" value="VLRF1"/>
    <property type="match status" value="1"/>
</dbReference>
<keyword evidence="5" id="KW-0677">Repeat</keyword>
<feature type="repeat" description="ANK" evidence="10">
    <location>
        <begin position="499"/>
        <end position="532"/>
    </location>
</feature>
<keyword evidence="7 11" id="KW-0378">Hydrolase</keyword>
<evidence type="ECO:0000256" key="2">
    <source>
        <dbReference type="ARBA" id="ARBA00009262"/>
    </source>
</evidence>
<accession>A0A6G1HCM8</accession>
<gene>
    <name evidence="14" type="ORF">K402DRAFT_346841</name>
</gene>
<feature type="domain" description="VLRF1" evidence="13">
    <location>
        <begin position="250"/>
        <end position="407"/>
    </location>
</feature>
<dbReference type="AlphaFoldDB" id="A0A6G1HCM8"/>
<feature type="region of interest" description="Disordered" evidence="12">
    <location>
        <begin position="575"/>
        <end position="669"/>
    </location>
</feature>
<dbReference type="PANTHER" id="PTHR16036:SF2">
    <property type="entry name" value="TRNA ENDONUCLEASE ANKZF1"/>
    <property type="match status" value="1"/>
</dbReference>